<dbReference type="GO" id="GO:0008276">
    <property type="term" value="F:protein methyltransferase activity"/>
    <property type="evidence" value="ECO:0007669"/>
    <property type="project" value="EnsemblFungi"/>
</dbReference>
<evidence type="ECO:0000313" key="8">
    <source>
        <dbReference type="EMBL" id="KZF24655.1"/>
    </source>
</evidence>
<proteinExistence type="inferred from homology"/>
<dbReference type="PANTHER" id="PTHR12773">
    <property type="entry name" value="UPF0315 PROTEIN-RELATED"/>
    <property type="match status" value="1"/>
</dbReference>
<dbReference type="GeneID" id="28896083"/>
<evidence type="ECO:0000313" key="9">
    <source>
        <dbReference type="Proteomes" id="UP000076632"/>
    </source>
</evidence>
<reference evidence="8 9" key="1">
    <citation type="journal article" date="2016" name="Fungal Biol.">
        <title>The genome of Xylona heveae provides a window into fungal endophytism.</title>
        <authorList>
            <person name="Gazis R."/>
            <person name="Kuo A."/>
            <person name="Riley R."/>
            <person name="LaButti K."/>
            <person name="Lipzen A."/>
            <person name="Lin J."/>
            <person name="Amirebrahimi M."/>
            <person name="Hesse C.N."/>
            <person name="Spatafora J.W."/>
            <person name="Henrissat B."/>
            <person name="Hainaut M."/>
            <person name="Grigoriev I.V."/>
            <person name="Hibbett D.S."/>
        </authorList>
    </citation>
    <scope>NUCLEOTIDE SEQUENCE [LARGE SCALE GENOMIC DNA]</scope>
    <source>
        <strain evidence="8 9">TC161</strain>
    </source>
</reference>
<organism evidence="8 9">
    <name type="scientific">Xylona heveae (strain CBS 132557 / TC161)</name>
    <dbReference type="NCBI Taxonomy" id="1328760"/>
    <lineage>
        <taxon>Eukaryota</taxon>
        <taxon>Fungi</taxon>
        <taxon>Dikarya</taxon>
        <taxon>Ascomycota</taxon>
        <taxon>Pezizomycotina</taxon>
        <taxon>Xylonomycetes</taxon>
        <taxon>Xylonales</taxon>
        <taxon>Xylonaceae</taxon>
        <taxon>Xylona</taxon>
    </lineage>
</organism>
<evidence type="ECO:0000256" key="5">
    <source>
        <dbReference type="ARBA" id="ARBA00023242"/>
    </source>
</evidence>
<dbReference type="FunFam" id="2.20.25.10:FF:000021">
    <property type="entry name" value="Multifunctional methyltransferase subunit trm112"/>
    <property type="match status" value="1"/>
</dbReference>
<dbReference type="InParanoid" id="A0A165IB94"/>
<evidence type="ECO:0000256" key="3">
    <source>
        <dbReference type="ARBA" id="ARBA00007980"/>
    </source>
</evidence>
<sequence length="126" mass="14255">MKVLTVNFLTCAVKTCKTSPEAFPLHFRDAELAQQDLEFNPEFIKNMLLRLDWNAFRVTTSELGFSTIPAEKPEGDALNDETLLRDLHKVLLETQVMEGKLVCGHCAHEYAIKEGIANFLLPNHLV</sequence>
<dbReference type="Pfam" id="PF03966">
    <property type="entry name" value="Trm112p"/>
    <property type="match status" value="1"/>
</dbReference>
<dbReference type="STRING" id="1328760.A0A165IB94"/>
<dbReference type="GO" id="GO:0043528">
    <property type="term" value="C:tRNA (m2G10) methyltransferase complex"/>
    <property type="evidence" value="ECO:0007669"/>
    <property type="project" value="EnsemblFungi"/>
</dbReference>
<dbReference type="Proteomes" id="UP000076632">
    <property type="component" value="Unassembled WGS sequence"/>
</dbReference>
<comment type="similarity">
    <text evidence="3">Belongs to the TRM112 family.</text>
</comment>
<keyword evidence="9" id="KW-1185">Reference proteome</keyword>
<dbReference type="AlphaFoldDB" id="A0A165IB94"/>
<dbReference type="GO" id="GO:0030490">
    <property type="term" value="P:maturation of SSU-rRNA"/>
    <property type="evidence" value="ECO:0007669"/>
    <property type="project" value="EnsemblFungi"/>
</dbReference>
<dbReference type="GO" id="GO:0035657">
    <property type="term" value="C:eRF1 methyltransferase complex"/>
    <property type="evidence" value="ECO:0007669"/>
    <property type="project" value="EnsemblFungi"/>
</dbReference>
<dbReference type="GO" id="GO:0005634">
    <property type="term" value="C:nucleus"/>
    <property type="evidence" value="ECO:0007669"/>
    <property type="project" value="UniProtKB-SubCell"/>
</dbReference>
<keyword evidence="5" id="KW-0539">Nucleus</keyword>
<accession>A0A165IB94</accession>
<evidence type="ECO:0000256" key="1">
    <source>
        <dbReference type="ARBA" id="ARBA00004123"/>
    </source>
</evidence>
<keyword evidence="4" id="KW-0963">Cytoplasm</keyword>
<dbReference type="GO" id="GO:0160102">
    <property type="term" value="F:tRNA (guanine(10)-N2)-methyltransferase activity"/>
    <property type="evidence" value="ECO:0007669"/>
    <property type="project" value="EnsemblFungi"/>
</dbReference>
<dbReference type="GO" id="GO:0002098">
    <property type="term" value="P:tRNA wobble uridine modification"/>
    <property type="evidence" value="ECO:0007669"/>
    <property type="project" value="EnsemblFungi"/>
</dbReference>
<dbReference type="InterPro" id="IPR039127">
    <property type="entry name" value="Trm112"/>
</dbReference>
<protein>
    <recommendedName>
        <fullName evidence="6">Multifunctional methyltransferase subunit trm112</fullName>
    </recommendedName>
    <alternativeName>
        <fullName evidence="7">eRF1 methyltransferase subunit trm112</fullName>
    </alternativeName>
</protein>
<evidence type="ECO:0000256" key="2">
    <source>
        <dbReference type="ARBA" id="ARBA00004496"/>
    </source>
</evidence>
<dbReference type="GO" id="GO:0046982">
    <property type="term" value="F:protein heterodimerization activity"/>
    <property type="evidence" value="ECO:0007669"/>
    <property type="project" value="InterPro"/>
</dbReference>
<dbReference type="GO" id="GO:0000470">
    <property type="term" value="P:maturation of LSU-rRNA"/>
    <property type="evidence" value="ECO:0007669"/>
    <property type="project" value="EnsemblFungi"/>
</dbReference>
<dbReference type="Gene3D" id="2.20.25.10">
    <property type="match status" value="1"/>
</dbReference>
<evidence type="ECO:0000256" key="4">
    <source>
        <dbReference type="ARBA" id="ARBA00022490"/>
    </source>
</evidence>
<dbReference type="InterPro" id="IPR005651">
    <property type="entry name" value="Trm112-like"/>
</dbReference>
<dbReference type="PANTHER" id="PTHR12773:SF0">
    <property type="entry name" value="MULTIFUNCTIONAL METHYLTRANSFERASE SUBUNIT TRM112-LIKE PROTEIN"/>
    <property type="match status" value="1"/>
</dbReference>
<name>A0A165IB94_XYLHT</name>
<evidence type="ECO:0000256" key="7">
    <source>
        <dbReference type="ARBA" id="ARBA00083044"/>
    </source>
</evidence>
<dbReference type="GO" id="GO:0030488">
    <property type="term" value="P:tRNA methylation"/>
    <property type="evidence" value="ECO:0007669"/>
    <property type="project" value="EnsemblFungi"/>
</dbReference>
<dbReference type="OrthoDB" id="2187549at2759"/>
<evidence type="ECO:0000256" key="6">
    <source>
        <dbReference type="ARBA" id="ARBA00069342"/>
    </source>
</evidence>
<dbReference type="EMBL" id="KV407456">
    <property type="protein sequence ID" value="KZF24655.1"/>
    <property type="molecule type" value="Genomic_DNA"/>
</dbReference>
<comment type="subcellular location">
    <subcellularLocation>
        <location evidence="2">Cytoplasm</location>
    </subcellularLocation>
    <subcellularLocation>
        <location evidence="1">Nucleus</location>
    </subcellularLocation>
</comment>
<dbReference type="GO" id="GO:0005737">
    <property type="term" value="C:cytoplasm"/>
    <property type="evidence" value="ECO:0007669"/>
    <property type="project" value="UniProtKB-SubCell"/>
</dbReference>
<gene>
    <name evidence="8" type="ORF">L228DRAFT_237563</name>
</gene>
<dbReference type="FunCoup" id="A0A165IB94">
    <property type="interactions" value="833"/>
</dbReference>
<dbReference type="RefSeq" id="XP_018190210.1">
    <property type="nucleotide sequence ID" value="XM_018330946.1"/>
</dbReference>
<dbReference type="GO" id="GO:0070476">
    <property type="term" value="P:rRNA (guanine-N7)-methylation"/>
    <property type="evidence" value="ECO:0007669"/>
    <property type="project" value="EnsemblFungi"/>
</dbReference>
<dbReference type="GO" id="GO:0016435">
    <property type="term" value="F:rRNA (guanine) methyltransferase activity"/>
    <property type="evidence" value="ECO:0007669"/>
    <property type="project" value="EnsemblFungi"/>
</dbReference>
<dbReference type="OMA" id="NMLTSKC"/>